<dbReference type="InterPro" id="IPR036868">
    <property type="entry name" value="TusA-like_sf"/>
</dbReference>
<evidence type="ECO:0000259" key="2">
    <source>
        <dbReference type="Pfam" id="PF01206"/>
    </source>
</evidence>
<dbReference type="RefSeq" id="WP_074768374.1">
    <property type="nucleotide sequence ID" value="NZ_FNWO01000008.1"/>
</dbReference>
<dbReference type="PANTHER" id="PTHR33279">
    <property type="entry name" value="SULFUR CARRIER PROTEIN YEDF-RELATED"/>
    <property type="match status" value="1"/>
</dbReference>
<dbReference type="SUPFAM" id="SSF64307">
    <property type="entry name" value="SirA-like"/>
    <property type="match status" value="1"/>
</dbReference>
<protein>
    <submittedName>
        <fullName evidence="3">TusA-related sulfurtransferase</fullName>
    </submittedName>
</protein>
<dbReference type="EMBL" id="FNWO01000008">
    <property type="protein sequence ID" value="SEH40447.1"/>
    <property type="molecule type" value="Genomic_DNA"/>
</dbReference>
<dbReference type="Proteomes" id="UP000182983">
    <property type="component" value="Unassembled WGS sequence"/>
</dbReference>
<dbReference type="PANTHER" id="PTHR33279:SF6">
    <property type="entry name" value="SULFUR CARRIER PROTEIN YEDF-RELATED"/>
    <property type="match status" value="1"/>
</dbReference>
<gene>
    <name evidence="3" type="ORF">SAMN04244559_02136</name>
</gene>
<evidence type="ECO:0000313" key="4">
    <source>
        <dbReference type="Proteomes" id="UP000182983"/>
    </source>
</evidence>
<sequence length="76" mass="8373">MSARHSIDARQTFCPGPMMELIAALKEASIGDEVEVLSSDKGSADDIPAWTRKVGHHLVSSEDRGDHWAIVVRKMK</sequence>
<dbReference type="InterPro" id="IPR001455">
    <property type="entry name" value="TusA-like"/>
</dbReference>
<keyword evidence="3" id="KW-0808">Transferase</keyword>
<reference evidence="4" key="1">
    <citation type="submission" date="2016-10" db="EMBL/GenBank/DDBJ databases">
        <authorList>
            <person name="Varghese N."/>
            <person name="Submissions S."/>
        </authorList>
    </citation>
    <scope>NUCLEOTIDE SEQUENCE [LARGE SCALE GENOMIC DNA]</scope>
    <source>
        <strain evidence="4">DSM 13234</strain>
    </source>
</reference>
<dbReference type="Gene3D" id="3.30.110.40">
    <property type="entry name" value="TusA-like domain"/>
    <property type="match status" value="1"/>
</dbReference>
<evidence type="ECO:0000256" key="1">
    <source>
        <dbReference type="ARBA" id="ARBA00008984"/>
    </source>
</evidence>
<name>A0A1H6HWX6_MAGFU</name>
<evidence type="ECO:0000313" key="3">
    <source>
        <dbReference type="EMBL" id="SEH40447.1"/>
    </source>
</evidence>
<dbReference type="GO" id="GO:0016740">
    <property type="term" value="F:transferase activity"/>
    <property type="evidence" value="ECO:0007669"/>
    <property type="project" value="UniProtKB-KW"/>
</dbReference>
<dbReference type="Pfam" id="PF01206">
    <property type="entry name" value="TusA"/>
    <property type="match status" value="1"/>
</dbReference>
<dbReference type="OrthoDB" id="9797551at2"/>
<dbReference type="CDD" id="cd00291">
    <property type="entry name" value="SirA_YedF_YeeD"/>
    <property type="match status" value="1"/>
</dbReference>
<dbReference type="AlphaFoldDB" id="A0A1H6HWX6"/>
<comment type="similarity">
    <text evidence="1">Belongs to the sulfur carrier protein TusA family.</text>
</comment>
<organism evidence="3 4">
    <name type="scientific">Magnetospirillum fulvum</name>
    <name type="common">Rhodospirillum fulvum</name>
    <dbReference type="NCBI Taxonomy" id="1082"/>
    <lineage>
        <taxon>Bacteria</taxon>
        <taxon>Pseudomonadati</taxon>
        <taxon>Pseudomonadota</taxon>
        <taxon>Alphaproteobacteria</taxon>
        <taxon>Rhodospirillales</taxon>
        <taxon>Rhodospirillaceae</taxon>
        <taxon>Magnetospirillum</taxon>
    </lineage>
</organism>
<feature type="domain" description="UPF0033" evidence="2">
    <location>
        <begin position="6"/>
        <end position="74"/>
    </location>
</feature>
<accession>A0A1H6HWX6</accession>
<keyword evidence="4" id="KW-1185">Reference proteome</keyword>
<proteinExistence type="inferred from homology"/>